<feature type="domain" description="Integrase catalytic" evidence="1">
    <location>
        <begin position="217"/>
        <end position="420"/>
    </location>
</feature>
<dbReference type="GO" id="GO:0015074">
    <property type="term" value="P:DNA integration"/>
    <property type="evidence" value="ECO:0007669"/>
    <property type="project" value="InterPro"/>
</dbReference>
<protein>
    <recommendedName>
        <fullName evidence="1">Integrase catalytic domain-containing protein</fullName>
    </recommendedName>
</protein>
<organism evidence="2 3">
    <name type="scientific">Chryseobacterium luteum</name>
    <dbReference type="NCBI Taxonomy" id="421531"/>
    <lineage>
        <taxon>Bacteria</taxon>
        <taxon>Pseudomonadati</taxon>
        <taxon>Bacteroidota</taxon>
        <taxon>Flavobacteriia</taxon>
        <taxon>Flavobacteriales</taxon>
        <taxon>Weeksellaceae</taxon>
        <taxon>Chryseobacterium group</taxon>
        <taxon>Chryseobacterium</taxon>
    </lineage>
</organism>
<dbReference type="InterPro" id="IPR036397">
    <property type="entry name" value="RNaseH_sf"/>
</dbReference>
<dbReference type="SUPFAM" id="SSF53098">
    <property type="entry name" value="Ribonuclease H-like"/>
    <property type="match status" value="1"/>
</dbReference>
<dbReference type="InterPro" id="IPR001584">
    <property type="entry name" value="Integrase_cat-core"/>
</dbReference>
<dbReference type="InterPro" id="IPR015378">
    <property type="entry name" value="Transposase-like_Mu_C"/>
</dbReference>
<dbReference type="STRING" id="421531.IX38_01010"/>
<evidence type="ECO:0000313" key="2">
    <source>
        <dbReference type="EMBL" id="KFF09127.1"/>
    </source>
</evidence>
<accession>A0A085ZXG3</accession>
<dbReference type="Gene3D" id="3.30.420.10">
    <property type="entry name" value="Ribonuclease H-like superfamily/Ribonuclease H"/>
    <property type="match status" value="1"/>
</dbReference>
<sequence length="611" mass="70777">MERVYITKGEKVYYNEVECIITKIVDINTVSIEEVYSNIPHTVSVHELQAKTSIKTDLLEILTDAEWEKAKKRYEIIVPILSNRGNLDVINVVATNNKISIPTIYRWLKLFDESGLVSSLAGKKKTGGAGKSRLTNAQEEIINNKINSVYLNQSRKSVTKLIREIQLECSKLGIICPHPNTIRSRVKSISEEEKLRKRLGVKEARYKFEPLKGHYNGATHPLSVVQIDHTRVDIILVDGFDRKPYKRPWITVALDVYSRMVVGFYLSFEPPGALGTGMCIANSILPKELWLEKHGISSDWPCWGIMDTIHVDNAKEFHGNMLKKACHNYGISLQFRPVATPHWGGHIERILGTFAKEIHNLPGTTFSSEAERKQYQSEKNSSFTLDEFEKWLLIFITKIYHQRKHSSLGMSPLEKYKEGILGNNNVIGRGISPRINDYRRTKLDFMPFFERSVQEYGIVIDHIYYYDDVLRQYIHTANNNESKKYIFKRDPRDISVVYFLDPKTNTYFDIPYRNSSYPPMSIWEYRDIIKKIKDANVYVSEEKIFEAYRELNYLEQKNVKQTAIKRRNIKKDKSLLSGSFSEIPDMVIDSQSGNDEIILPFEDLDDETFNR</sequence>
<name>A0A085ZXG3_9FLAO</name>
<dbReference type="RefSeq" id="WP_034700989.1">
    <property type="nucleotide sequence ID" value="NZ_JPRO01000001.1"/>
</dbReference>
<dbReference type="Pfam" id="PF09299">
    <property type="entry name" value="Mu-transpos_C"/>
    <property type="match status" value="1"/>
</dbReference>
<reference evidence="2 3" key="1">
    <citation type="submission" date="2014-07" db="EMBL/GenBank/DDBJ databases">
        <title>Genome of Chryseobacterium luteum DSM 18605.</title>
        <authorList>
            <person name="Stropko S.J."/>
            <person name="Pipes S.E."/>
            <person name="Newman J.D."/>
        </authorList>
    </citation>
    <scope>NUCLEOTIDE SEQUENCE [LARGE SCALE GENOMIC DNA]</scope>
    <source>
        <strain evidence="2 3">DSM 18605</strain>
    </source>
</reference>
<comment type="caution">
    <text evidence="2">The sequence shown here is derived from an EMBL/GenBank/DDBJ whole genome shotgun (WGS) entry which is preliminary data.</text>
</comment>
<dbReference type="OrthoDB" id="501284at2"/>
<dbReference type="eggNOG" id="COG2801">
    <property type="taxonomic scope" value="Bacteria"/>
</dbReference>
<evidence type="ECO:0000259" key="1">
    <source>
        <dbReference type="PROSITE" id="PS50994"/>
    </source>
</evidence>
<proteinExistence type="predicted"/>
<dbReference type="GO" id="GO:0003676">
    <property type="term" value="F:nucleic acid binding"/>
    <property type="evidence" value="ECO:0007669"/>
    <property type="project" value="InterPro"/>
</dbReference>
<keyword evidence="3" id="KW-1185">Reference proteome</keyword>
<dbReference type="EMBL" id="JPRO01000001">
    <property type="protein sequence ID" value="KFF09127.1"/>
    <property type="molecule type" value="Genomic_DNA"/>
</dbReference>
<dbReference type="PROSITE" id="PS50994">
    <property type="entry name" value="INTEGRASE"/>
    <property type="match status" value="1"/>
</dbReference>
<dbReference type="InterPro" id="IPR012337">
    <property type="entry name" value="RNaseH-like_sf"/>
</dbReference>
<evidence type="ECO:0000313" key="3">
    <source>
        <dbReference type="Proteomes" id="UP000028703"/>
    </source>
</evidence>
<dbReference type="Proteomes" id="UP000028703">
    <property type="component" value="Unassembled WGS sequence"/>
</dbReference>
<dbReference type="AlphaFoldDB" id="A0A085ZXG3"/>
<gene>
    <name evidence="2" type="ORF">IX38_01010</name>
</gene>